<gene>
    <name evidence="2" type="ORF">PoB_003481600</name>
</gene>
<reference evidence="2 3" key="1">
    <citation type="journal article" date="2021" name="Elife">
        <title>Chloroplast acquisition without the gene transfer in kleptoplastic sea slugs, Plakobranchus ocellatus.</title>
        <authorList>
            <person name="Maeda T."/>
            <person name="Takahashi S."/>
            <person name="Yoshida T."/>
            <person name="Shimamura S."/>
            <person name="Takaki Y."/>
            <person name="Nagai Y."/>
            <person name="Toyoda A."/>
            <person name="Suzuki Y."/>
            <person name="Arimoto A."/>
            <person name="Ishii H."/>
            <person name="Satoh N."/>
            <person name="Nishiyama T."/>
            <person name="Hasebe M."/>
            <person name="Maruyama T."/>
            <person name="Minagawa J."/>
            <person name="Obokata J."/>
            <person name="Shigenobu S."/>
        </authorList>
    </citation>
    <scope>NUCLEOTIDE SEQUENCE [LARGE SCALE GENOMIC DNA]</scope>
</reference>
<sequence>MFQGLASNPALARCLQILLKELQSGYDTCSSLRKYVSCAVEVFNLNSDDEYEMLQLLASNLRNSGIYCDFGIAQNGNGQDGNDQDWNTQDENATGGNDQDWNAQNETVTVGNGQDGNGQDWNAQNETVTVGNGQDGNGQD</sequence>
<dbReference type="Proteomes" id="UP000735302">
    <property type="component" value="Unassembled WGS sequence"/>
</dbReference>
<dbReference type="EMBL" id="BLXT01003952">
    <property type="protein sequence ID" value="GFO08311.1"/>
    <property type="molecule type" value="Genomic_DNA"/>
</dbReference>
<feature type="compositionally biased region" description="Low complexity" evidence="1">
    <location>
        <begin position="107"/>
        <end position="120"/>
    </location>
</feature>
<feature type="compositionally biased region" description="Polar residues" evidence="1">
    <location>
        <begin position="121"/>
        <end position="132"/>
    </location>
</feature>
<feature type="region of interest" description="Disordered" evidence="1">
    <location>
        <begin position="78"/>
        <end position="140"/>
    </location>
</feature>
<accession>A0AAV4AP02</accession>
<protein>
    <submittedName>
        <fullName evidence="2">Uncharacterized protein</fullName>
    </submittedName>
</protein>
<feature type="compositionally biased region" description="Polar residues" evidence="1">
    <location>
        <begin position="86"/>
        <end position="106"/>
    </location>
</feature>
<evidence type="ECO:0000313" key="3">
    <source>
        <dbReference type="Proteomes" id="UP000735302"/>
    </source>
</evidence>
<comment type="caution">
    <text evidence="2">The sequence shown here is derived from an EMBL/GenBank/DDBJ whole genome shotgun (WGS) entry which is preliminary data.</text>
</comment>
<organism evidence="2 3">
    <name type="scientific">Plakobranchus ocellatus</name>
    <dbReference type="NCBI Taxonomy" id="259542"/>
    <lineage>
        <taxon>Eukaryota</taxon>
        <taxon>Metazoa</taxon>
        <taxon>Spiralia</taxon>
        <taxon>Lophotrochozoa</taxon>
        <taxon>Mollusca</taxon>
        <taxon>Gastropoda</taxon>
        <taxon>Heterobranchia</taxon>
        <taxon>Euthyneura</taxon>
        <taxon>Panpulmonata</taxon>
        <taxon>Sacoglossa</taxon>
        <taxon>Placobranchoidea</taxon>
        <taxon>Plakobranchidae</taxon>
        <taxon>Plakobranchus</taxon>
    </lineage>
</organism>
<evidence type="ECO:0000256" key="1">
    <source>
        <dbReference type="SAM" id="MobiDB-lite"/>
    </source>
</evidence>
<name>A0AAV4AP02_9GAST</name>
<proteinExistence type="predicted"/>
<keyword evidence="3" id="KW-1185">Reference proteome</keyword>
<evidence type="ECO:0000313" key="2">
    <source>
        <dbReference type="EMBL" id="GFO08311.1"/>
    </source>
</evidence>
<dbReference type="AlphaFoldDB" id="A0AAV4AP02"/>